<dbReference type="SUPFAM" id="SSF82689">
    <property type="entry name" value="Mechanosensitive channel protein MscS (YggB), C-terminal domain"/>
    <property type="match status" value="1"/>
</dbReference>
<evidence type="ECO:0000256" key="3">
    <source>
        <dbReference type="ARBA" id="ARBA00022475"/>
    </source>
</evidence>
<keyword evidence="6 7" id="KW-0472">Membrane</keyword>
<evidence type="ECO:0000256" key="7">
    <source>
        <dbReference type="RuleBase" id="RU369025"/>
    </source>
</evidence>
<organism evidence="10 11">
    <name type="scientific">Aliisedimentitalea scapharcae</name>
    <dbReference type="NCBI Taxonomy" id="1524259"/>
    <lineage>
        <taxon>Bacteria</taxon>
        <taxon>Pseudomonadati</taxon>
        <taxon>Pseudomonadota</taxon>
        <taxon>Alphaproteobacteria</taxon>
        <taxon>Rhodobacterales</taxon>
        <taxon>Roseobacteraceae</taxon>
        <taxon>Aliisedimentitalea</taxon>
    </lineage>
</organism>
<feature type="domain" description="Mechanosensitive ion channel MscS C-terminal" evidence="9">
    <location>
        <begin position="335"/>
        <end position="417"/>
    </location>
</feature>
<dbReference type="InterPro" id="IPR010920">
    <property type="entry name" value="LSM_dom_sf"/>
</dbReference>
<dbReference type="SUPFAM" id="SSF82861">
    <property type="entry name" value="Mechanosensitive channel protein MscS (YggB), transmembrane region"/>
    <property type="match status" value="1"/>
</dbReference>
<feature type="transmembrane region" description="Helical" evidence="7">
    <location>
        <begin position="12"/>
        <end position="33"/>
    </location>
</feature>
<feature type="transmembrane region" description="Helical" evidence="7">
    <location>
        <begin position="175"/>
        <end position="196"/>
    </location>
</feature>
<keyword evidence="4 7" id="KW-0812">Transmembrane</keyword>
<keyword evidence="7" id="KW-0406">Ion transport</keyword>
<dbReference type="PANTHER" id="PTHR30221">
    <property type="entry name" value="SMALL-CONDUCTANCE MECHANOSENSITIVE CHANNEL"/>
    <property type="match status" value="1"/>
</dbReference>
<keyword evidence="7" id="KW-0407">Ion channel</keyword>
<evidence type="ECO:0000313" key="11">
    <source>
        <dbReference type="Proteomes" id="UP001623232"/>
    </source>
</evidence>
<sequence length="433" mass="47375">MAANFHKLFRHWAFILLGFIFFCLVAVVTPALATSDQLSERASVKDVSAEDLELFVVPMTVEKLADLAVVWQNHVSNSIEDYVLLNLGIQSASDEQASALREQVADKVAANALREQNYQIVLDAWTRKGGKPEEIAVHKNYLKAVDTAALQASDPRTILSLGWDWLTSREGGLGIVVKVVFFVVALMVLLFVARFVQRLTERGLKKIPSMSRLLRNFVMMVVYWATIAIGLMVALGIAGVNVTPLFAVFGGLSFILGFALQDTLGNLASGLMIMVLKPFDTGDFIEVGGIGGTVDTMTVVSTQIRTFDNQIIVVPNSKIWGDVITNVSAAETRRVDLVFGIAYTDSAAHAIKVLTAIVAADERCLSEPAAEIFVGELGDSSVNIFCRPWVATDDYWGVYWGIMAKAKEQFDAEGISIPFPQRDVHLITTPQEA</sequence>
<dbReference type="EMBL" id="CP123586">
    <property type="protein sequence ID" value="WZK91406.1"/>
    <property type="molecule type" value="Genomic_DNA"/>
</dbReference>
<dbReference type="InterPro" id="IPR049278">
    <property type="entry name" value="MS_channel_C"/>
</dbReference>
<dbReference type="Pfam" id="PF21082">
    <property type="entry name" value="MS_channel_3rd"/>
    <property type="match status" value="1"/>
</dbReference>
<dbReference type="PANTHER" id="PTHR30221:SF1">
    <property type="entry name" value="SMALL-CONDUCTANCE MECHANOSENSITIVE CHANNEL"/>
    <property type="match status" value="1"/>
</dbReference>
<evidence type="ECO:0000256" key="1">
    <source>
        <dbReference type="ARBA" id="ARBA00004651"/>
    </source>
</evidence>
<feature type="transmembrane region" description="Helical" evidence="7">
    <location>
        <begin position="217"/>
        <end position="239"/>
    </location>
</feature>
<comment type="function">
    <text evidence="7">Mechanosensitive channel that participates in the regulation of osmotic pressure changes within the cell, opening in response to stretch forces in the membrane lipid bilayer, without the need for other proteins. Contributes to normal resistance to hypoosmotic shock. Forms an ion channel of 1.0 nanosiemens conductance with a slight preference for anions.</text>
</comment>
<dbReference type="Gene3D" id="1.10.287.1260">
    <property type="match status" value="1"/>
</dbReference>
<feature type="transmembrane region" description="Helical" evidence="7">
    <location>
        <begin position="245"/>
        <end position="264"/>
    </location>
</feature>
<evidence type="ECO:0000313" key="10">
    <source>
        <dbReference type="EMBL" id="WZK91406.1"/>
    </source>
</evidence>
<keyword evidence="7" id="KW-0997">Cell inner membrane</keyword>
<keyword evidence="5 7" id="KW-1133">Transmembrane helix</keyword>
<keyword evidence="10" id="KW-0614">Plasmid</keyword>
<comment type="subunit">
    <text evidence="7">Homoheptamer.</text>
</comment>
<feature type="domain" description="Mechanosensitive ion channel MscS" evidence="8">
    <location>
        <begin position="262"/>
        <end position="328"/>
    </location>
</feature>
<dbReference type="InterPro" id="IPR006685">
    <property type="entry name" value="MscS_channel_2nd"/>
</dbReference>
<dbReference type="RefSeq" id="WP_343211631.1">
    <property type="nucleotide sequence ID" value="NZ_CP123586.1"/>
</dbReference>
<dbReference type="SUPFAM" id="SSF50182">
    <property type="entry name" value="Sm-like ribonucleoproteins"/>
    <property type="match status" value="1"/>
</dbReference>
<dbReference type="InterPro" id="IPR011066">
    <property type="entry name" value="MscS_channel_C_sf"/>
</dbReference>
<name>A0ABZ2XZ68_9RHOB</name>
<dbReference type="InterPro" id="IPR011014">
    <property type="entry name" value="MscS_channel_TM-2"/>
</dbReference>
<dbReference type="Proteomes" id="UP001623232">
    <property type="component" value="Plasmid unnamed2"/>
</dbReference>
<dbReference type="Pfam" id="PF00924">
    <property type="entry name" value="MS_channel_2nd"/>
    <property type="match status" value="1"/>
</dbReference>
<evidence type="ECO:0000256" key="2">
    <source>
        <dbReference type="ARBA" id="ARBA00008017"/>
    </source>
</evidence>
<comment type="subcellular location">
    <subcellularLocation>
        <location evidence="7">Cell inner membrane</location>
        <topology evidence="7">Multi-pass membrane protein</topology>
    </subcellularLocation>
    <subcellularLocation>
        <location evidence="1">Cell membrane</location>
        <topology evidence="1">Multi-pass membrane protein</topology>
    </subcellularLocation>
</comment>
<gene>
    <name evidence="10" type="ORF">QEZ52_21950</name>
</gene>
<accession>A0ABZ2XZ68</accession>
<keyword evidence="3" id="KW-1003">Cell membrane</keyword>
<dbReference type="InterPro" id="IPR023408">
    <property type="entry name" value="MscS_beta-dom_sf"/>
</dbReference>
<dbReference type="Gene3D" id="2.30.30.60">
    <property type="match status" value="1"/>
</dbReference>
<evidence type="ECO:0000256" key="4">
    <source>
        <dbReference type="ARBA" id="ARBA00022692"/>
    </source>
</evidence>
<comment type="similarity">
    <text evidence="2 7">Belongs to the MscS (TC 1.A.23) family.</text>
</comment>
<evidence type="ECO:0000259" key="9">
    <source>
        <dbReference type="Pfam" id="PF21082"/>
    </source>
</evidence>
<keyword evidence="11" id="KW-1185">Reference proteome</keyword>
<evidence type="ECO:0000259" key="8">
    <source>
        <dbReference type="Pfam" id="PF00924"/>
    </source>
</evidence>
<dbReference type="Gene3D" id="3.30.70.100">
    <property type="match status" value="1"/>
</dbReference>
<keyword evidence="7" id="KW-0813">Transport</keyword>
<evidence type="ECO:0000256" key="6">
    <source>
        <dbReference type="ARBA" id="ARBA00023136"/>
    </source>
</evidence>
<evidence type="ECO:0000256" key="5">
    <source>
        <dbReference type="ARBA" id="ARBA00022989"/>
    </source>
</evidence>
<protein>
    <recommendedName>
        <fullName evidence="7">Small-conductance mechanosensitive channel</fullName>
    </recommendedName>
</protein>
<proteinExistence type="inferred from homology"/>
<reference evidence="10 11" key="1">
    <citation type="submission" date="2023-04" db="EMBL/GenBank/DDBJ databases">
        <title>Complete genome sequence of Alisedimentitalea scapharcae.</title>
        <authorList>
            <person name="Rong J.-C."/>
            <person name="Yi M.-L."/>
            <person name="Zhao Q."/>
        </authorList>
    </citation>
    <scope>NUCLEOTIDE SEQUENCE [LARGE SCALE GENOMIC DNA]</scope>
    <source>
        <strain evidence="10 11">KCTC 42119</strain>
        <plasmid evidence="10 11">unnamed2</plasmid>
    </source>
</reference>
<dbReference type="InterPro" id="IPR045275">
    <property type="entry name" value="MscS_archaea/bacteria_type"/>
</dbReference>
<geneLocation type="plasmid" evidence="10 11">
    <name>unnamed2</name>
</geneLocation>